<accession>T1JTV2</accession>
<dbReference type="Proteomes" id="UP000015104">
    <property type="component" value="Unassembled WGS sequence"/>
</dbReference>
<feature type="compositionally biased region" description="Basic and acidic residues" evidence="1">
    <location>
        <begin position="1"/>
        <end position="15"/>
    </location>
</feature>
<sequence>MDSDSERKINIKTEPTDEEVPEASPEFIGARKAHPIAERVVKTPDWFCKKHGITQRDTLTRIIGYVPATADHEPLYRLSTIGRAIVDDEAVKMLLDSGVPKITSKDFEKDPLLKGFFLGGPKPSTRLVLGPSGRLMIETEGVQREKERKWIELRTMKRKTTERENRKREIMESKRGGREMAERERMERKKVEREKMECLSFAFQCTYCGHQSNRLTSLKDHVLGTRTKIDRSRCLQIDCINRLIQDGLLKKYEEDAIPVTCPPPKKQPWAKITCKDPKLIDSEGKFDIPEDIAKEWLKFFKEMPT</sequence>
<feature type="region of interest" description="Disordered" evidence="1">
    <location>
        <begin position="162"/>
        <end position="188"/>
    </location>
</feature>
<dbReference type="EMBL" id="CAEY01000486">
    <property type="status" value="NOT_ANNOTATED_CDS"/>
    <property type="molecule type" value="Genomic_DNA"/>
</dbReference>
<organism evidence="2 3">
    <name type="scientific">Tetranychus urticae</name>
    <name type="common">Two-spotted spider mite</name>
    <dbReference type="NCBI Taxonomy" id="32264"/>
    <lineage>
        <taxon>Eukaryota</taxon>
        <taxon>Metazoa</taxon>
        <taxon>Ecdysozoa</taxon>
        <taxon>Arthropoda</taxon>
        <taxon>Chelicerata</taxon>
        <taxon>Arachnida</taxon>
        <taxon>Acari</taxon>
        <taxon>Acariformes</taxon>
        <taxon>Trombidiformes</taxon>
        <taxon>Prostigmata</taxon>
        <taxon>Eleutherengona</taxon>
        <taxon>Raphignathae</taxon>
        <taxon>Tetranychoidea</taxon>
        <taxon>Tetranychidae</taxon>
        <taxon>Tetranychus</taxon>
    </lineage>
</organism>
<gene>
    <name evidence="2" type="primary">107368929</name>
</gene>
<dbReference type="AlphaFoldDB" id="T1JTV2"/>
<evidence type="ECO:0000313" key="3">
    <source>
        <dbReference type="Proteomes" id="UP000015104"/>
    </source>
</evidence>
<dbReference type="HOGENOM" id="CLU_047062_0_0_1"/>
<dbReference type="KEGG" id="tut:107368929"/>
<keyword evidence="3" id="KW-1185">Reference proteome</keyword>
<name>T1JTV2_TETUR</name>
<evidence type="ECO:0000313" key="2">
    <source>
        <dbReference type="EnsemblMetazoa" id="tetur01g15500.1"/>
    </source>
</evidence>
<reference evidence="2" key="2">
    <citation type="submission" date="2015-06" db="UniProtKB">
        <authorList>
            <consortium name="EnsemblMetazoa"/>
        </authorList>
    </citation>
    <scope>IDENTIFICATION</scope>
</reference>
<evidence type="ECO:0000256" key="1">
    <source>
        <dbReference type="SAM" id="MobiDB-lite"/>
    </source>
</evidence>
<reference evidence="3" key="1">
    <citation type="submission" date="2011-08" db="EMBL/GenBank/DDBJ databases">
        <authorList>
            <person name="Rombauts S."/>
        </authorList>
    </citation>
    <scope>NUCLEOTIDE SEQUENCE</scope>
    <source>
        <strain evidence="3">London</strain>
    </source>
</reference>
<dbReference type="EnsemblMetazoa" id="tetur01g15500.1">
    <property type="protein sequence ID" value="tetur01g15500.1"/>
    <property type="gene ID" value="tetur01g15500"/>
</dbReference>
<protein>
    <submittedName>
        <fullName evidence="2">Uncharacterized protein</fullName>
    </submittedName>
</protein>
<proteinExistence type="predicted"/>
<feature type="region of interest" description="Disordered" evidence="1">
    <location>
        <begin position="1"/>
        <end position="24"/>
    </location>
</feature>